<name>U2F9Z3_9BACT</name>
<gene>
    <name evidence="2" type="ORF">UNSWCS_1432</name>
</gene>
<sequence length="526" mass="56244">MSKEIGVVKNVTQGSVKAVSPTGESRELKVGDIVYQGEKIVTETTDAKVVIAKADGKEISLIGKDSINLDQSVSENSQTTADINSLQKAILGGQDLNALEETAAGGNQAGGNAGGDGVSLGAASFAQGGHYSNISANFSNLSSQASANAPAVSNVGGAEAVTLDLIAAAIDEIYPTSRIPTPTITTIIDGKYGGKWNADVIGDLSNDNRPFIKGTAEAGSIVEIYDNGTKIDETRAYDDGTWEYVVQNDFPDGKHTITTVAVVDGERSLSSKGAEVTIDTTKPTVEWTDLPHNIIRKNVISMSDSDSEPSMSGKTEPNSEINVRIGKIDDSGTHTVFEGKVTADDNGNFTVDKSTMGDGFPEHFVPGEYSFTTQVFDPAGNSSFTNLPKNYTPKNGAFSIERIYDDEFSDLTEVQGDYSPIYRPVDGDRKPTFEGTAEANAEITLVVKHHGYDFNTETRTPVEIQDILTTRADENGKWSVEAKVDYKDSMLDYHTVEAKATNPSGETLDLTPTTFFMPTTAPEDHL</sequence>
<dbReference type="Pfam" id="PF19077">
    <property type="entry name" value="Big_13"/>
    <property type="match status" value="1"/>
</dbReference>
<dbReference type="RefSeq" id="WP_021088301.1">
    <property type="nucleotide sequence ID" value="NZ_ANNG01000044.1"/>
</dbReference>
<organism evidence="2 3">
    <name type="scientific">Campylobacter concisus UNSWCS</name>
    <dbReference type="NCBI Taxonomy" id="1242968"/>
    <lineage>
        <taxon>Bacteria</taxon>
        <taxon>Pseudomonadati</taxon>
        <taxon>Campylobacterota</taxon>
        <taxon>Epsilonproteobacteria</taxon>
        <taxon>Campylobacterales</taxon>
        <taxon>Campylobacteraceae</taxon>
        <taxon>Campylobacter</taxon>
    </lineage>
</organism>
<dbReference type="InterPro" id="IPR047777">
    <property type="entry name" value="LapA-like_RM"/>
</dbReference>
<evidence type="ECO:0000259" key="1">
    <source>
        <dbReference type="Pfam" id="PF19077"/>
    </source>
</evidence>
<dbReference type="Proteomes" id="UP000016620">
    <property type="component" value="Unassembled WGS sequence"/>
</dbReference>
<dbReference type="PATRIC" id="fig|1242968.3.peg.1873"/>
<feature type="domain" description="Bacterial Ig-like" evidence="1">
    <location>
        <begin position="203"/>
        <end position="280"/>
    </location>
</feature>
<dbReference type="NCBIfam" id="NF033682">
    <property type="entry name" value="retention_LapA"/>
    <property type="match status" value="1"/>
</dbReference>
<evidence type="ECO:0000313" key="2">
    <source>
        <dbReference type="EMBL" id="ERJ26815.1"/>
    </source>
</evidence>
<dbReference type="NCBIfam" id="NF033510">
    <property type="entry name" value="Ca_tandemer"/>
    <property type="match status" value="2"/>
</dbReference>
<dbReference type="EMBL" id="ANNG01000044">
    <property type="protein sequence ID" value="ERJ26815.1"/>
    <property type="molecule type" value="Genomic_DNA"/>
</dbReference>
<protein>
    <recommendedName>
        <fullName evidence="1">Bacterial Ig-like domain-containing protein</fullName>
    </recommendedName>
</protein>
<accession>U2F9Z3</accession>
<reference evidence="2 3" key="1">
    <citation type="journal article" date="2013" name="BMC Genomics">
        <title>Comparative genomics of Campylobacter concisus isolates reveals genetic diversity and provides insights into disease association.</title>
        <authorList>
            <person name="Deshpande N.P."/>
            <person name="Kaakoush N.O."/>
            <person name="Wilkins M.R."/>
            <person name="Mitchell H.M."/>
        </authorList>
    </citation>
    <scope>NUCLEOTIDE SEQUENCE [LARGE SCALE GENOMIC DNA]</scope>
    <source>
        <strain evidence="2 3">UNSWCS</strain>
    </source>
</reference>
<dbReference type="Gene3D" id="2.60.40.10">
    <property type="entry name" value="Immunoglobulins"/>
    <property type="match status" value="3"/>
</dbReference>
<dbReference type="InterPro" id="IPR044016">
    <property type="entry name" value="Big_13"/>
</dbReference>
<proteinExistence type="predicted"/>
<evidence type="ECO:0000313" key="3">
    <source>
        <dbReference type="Proteomes" id="UP000016620"/>
    </source>
</evidence>
<dbReference type="AlphaFoldDB" id="U2F9Z3"/>
<comment type="caution">
    <text evidence="2">The sequence shown here is derived from an EMBL/GenBank/DDBJ whole genome shotgun (WGS) entry which is preliminary data.</text>
</comment>
<dbReference type="InterPro" id="IPR013783">
    <property type="entry name" value="Ig-like_fold"/>
</dbReference>